<dbReference type="EMBL" id="SRMF01000008">
    <property type="protein sequence ID" value="TGG91485.1"/>
    <property type="molecule type" value="Genomic_DNA"/>
</dbReference>
<evidence type="ECO:0000313" key="14">
    <source>
        <dbReference type="EMBL" id="TGG91485.1"/>
    </source>
</evidence>
<feature type="domain" description="HAMP" evidence="13">
    <location>
        <begin position="291"/>
        <end position="345"/>
    </location>
</feature>
<organism evidence="14 15">
    <name type="scientific">Natronospirillum operosum</name>
    <dbReference type="NCBI Taxonomy" id="2759953"/>
    <lineage>
        <taxon>Bacteria</taxon>
        <taxon>Pseudomonadati</taxon>
        <taxon>Pseudomonadota</taxon>
        <taxon>Gammaproteobacteria</taxon>
        <taxon>Oceanospirillales</taxon>
        <taxon>Natronospirillaceae</taxon>
        <taxon>Natronospirillum</taxon>
    </lineage>
</organism>
<evidence type="ECO:0000259" key="13">
    <source>
        <dbReference type="PROSITE" id="PS50885"/>
    </source>
</evidence>
<dbReference type="Pfam" id="PF00672">
    <property type="entry name" value="HAMP"/>
    <property type="match status" value="1"/>
</dbReference>
<evidence type="ECO:0000256" key="11">
    <source>
        <dbReference type="SAM" id="SignalP"/>
    </source>
</evidence>
<dbReference type="AlphaFoldDB" id="A0A4Z0WCP6"/>
<dbReference type="Pfam" id="PF02743">
    <property type="entry name" value="dCache_1"/>
    <property type="match status" value="1"/>
</dbReference>
<dbReference type="InterPro" id="IPR029151">
    <property type="entry name" value="Sensor-like_sf"/>
</dbReference>
<dbReference type="PROSITE" id="PS50111">
    <property type="entry name" value="CHEMOTAXIS_TRANSDUC_2"/>
    <property type="match status" value="1"/>
</dbReference>
<gene>
    <name evidence="14" type="ORF">E4656_15765</name>
</gene>
<dbReference type="SMART" id="SM00283">
    <property type="entry name" value="MA"/>
    <property type="match status" value="1"/>
</dbReference>
<dbReference type="SUPFAM" id="SSF103190">
    <property type="entry name" value="Sensory domain-like"/>
    <property type="match status" value="1"/>
</dbReference>
<keyword evidence="3" id="KW-0145">Chemotaxis</keyword>
<keyword evidence="4 10" id="KW-0812">Transmembrane</keyword>
<keyword evidence="11" id="KW-0732">Signal</keyword>
<dbReference type="CDD" id="cd06225">
    <property type="entry name" value="HAMP"/>
    <property type="match status" value="1"/>
</dbReference>
<dbReference type="PANTHER" id="PTHR32089:SF117">
    <property type="entry name" value="METHYL ACCEPTING SENSORY TRANSDUCER WITH CACHE_1 SMALL MOLECULE BINDING DOMAIN"/>
    <property type="match status" value="1"/>
</dbReference>
<evidence type="ECO:0000256" key="3">
    <source>
        <dbReference type="ARBA" id="ARBA00022500"/>
    </source>
</evidence>
<sequence length="622" mass="67591">MASLRVKLMLAVLLMAFLAIAVRSAFAYIDQRNQTLDLVSSQIDIAGATLSSNIDQWLTRNKQTVEAAADRLAAGQDTIEVLDLIVRAGNYMFAYLGEDDGTMTLRPEDPLPDDYDPRTRPWYELAVADNDSVLTSPYADAATGELILTFATPWPGQGVVGADVSLQEVVRSVLAVDLTASGYAFLVDGEGNLIAHPDEELALAETTRMNSELTPAALRELRRSGDMRTLTIDGRTSLVSFTTIPDSDWSLGFVLDRSQVYAPVNRALIATIVGTLMILAVYGVVAWILLGWLLRPLQRMRQAMLDIGSGGGDLTQRLEVHGRDEIAQVSGAFNQLMGTMQSLLQEVRATGDRLTQQASDTHGDVDRNNTQIRRQQDEIGQVAAAIHEMSVTANEVAQGAQETLEAAKASGEAAESGLEKAQHNKGNMELLSTRINESTEVIQGLNDHALKINTIISTIQEIAEQTNLLALNAAIEAARAGEHGRGFAVVADEVRALSKRTHEATGEIQSMIEQLQGQTSQSVDMMQQSVELTADTRENAIQVSESLNAIHEAVQHINDRSERIADASGEQHKATDEISRITSEIKTAADEMAGNSHDAAERARELGSLAQDLEDKLRRFVL</sequence>
<comment type="subcellular location">
    <subcellularLocation>
        <location evidence="1">Cell membrane</location>
        <topology evidence="1">Multi-pass membrane protein</topology>
    </subcellularLocation>
</comment>
<protein>
    <submittedName>
        <fullName evidence="14">Methyl-accepting chemotaxis protein</fullName>
    </submittedName>
</protein>
<dbReference type="Gene3D" id="3.30.450.20">
    <property type="entry name" value="PAS domain"/>
    <property type="match status" value="2"/>
</dbReference>
<dbReference type="InterPro" id="IPR033479">
    <property type="entry name" value="dCache_1"/>
</dbReference>
<evidence type="ECO:0000256" key="5">
    <source>
        <dbReference type="ARBA" id="ARBA00022989"/>
    </source>
</evidence>
<dbReference type="InterPro" id="IPR004089">
    <property type="entry name" value="MCPsignal_dom"/>
</dbReference>
<keyword evidence="6 10" id="KW-0472">Membrane</keyword>
<evidence type="ECO:0000256" key="6">
    <source>
        <dbReference type="ARBA" id="ARBA00023136"/>
    </source>
</evidence>
<dbReference type="GO" id="GO:0005886">
    <property type="term" value="C:plasma membrane"/>
    <property type="evidence" value="ECO:0007669"/>
    <property type="project" value="UniProtKB-SubCell"/>
</dbReference>
<name>A0A4Z0WCP6_9GAMM</name>
<dbReference type="Proteomes" id="UP000297475">
    <property type="component" value="Unassembled WGS sequence"/>
</dbReference>
<evidence type="ECO:0000256" key="2">
    <source>
        <dbReference type="ARBA" id="ARBA00022475"/>
    </source>
</evidence>
<evidence type="ECO:0000256" key="7">
    <source>
        <dbReference type="ARBA" id="ARBA00023224"/>
    </source>
</evidence>
<dbReference type="PROSITE" id="PS50885">
    <property type="entry name" value="HAMP"/>
    <property type="match status" value="1"/>
</dbReference>
<keyword evidence="7 9" id="KW-0807">Transducer</keyword>
<dbReference type="CDD" id="cd12912">
    <property type="entry name" value="PDC2_MCP_like"/>
    <property type="match status" value="1"/>
</dbReference>
<evidence type="ECO:0000256" key="10">
    <source>
        <dbReference type="SAM" id="Phobius"/>
    </source>
</evidence>
<dbReference type="CDD" id="cd12913">
    <property type="entry name" value="PDC1_MCP_like"/>
    <property type="match status" value="1"/>
</dbReference>
<accession>A0A4Z0WCP6</accession>
<keyword evidence="15" id="KW-1185">Reference proteome</keyword>
<dbReference type="GO" id="GO:0006935">
    <property type="term" value="P:chemotaxis"/>
    <property type="evidence" value="ECO:0007669"/>
    <property type="project" value="UniProtKB-KW"/>
</dbReference>
<dbReference type="Gene3D" id="1.10.287.950">
    <property type="entry name" value="Methyl-accepting chemotaxis protein"/>
    <property type="match status" value="1"/>
</dbReference>
<dbReference type="GO" id="GO:0007165">
    <property type="term" value="P:signal transduction"/>
    <property type="evidence" value="ECO:0007669"/>
    <property type="project" value="UniProtKB-KW"/>
</dbReference>
<dbReference type="SUPFAM" id="SSF58104">
    <property type="entry name" value="Methyl-accepting chemotaxis protein (MCP) signaling domain"/>
    <property type="match status" value="1"/>
</dbReference>
<evidence type="ECO:0000259" key="12">
    <source>
        <dbReference type="PROSITE" id="PS50111"/>
    </source>
</evidence>
<comment type="caution">
    <text evidence="14">The sequence shown here is derived from an EMBL/GenBank/DDBJ whole genome shotgun (WGS) entry which is preliminary data.</text>
</comment>
<keyword evidence="5 10" id="KW-1133">Transmembrane helix</keyword>
<dbReference type="Pfam" id="PF00015">
    <property type="entry name" value="MCPsignal"/>
    <property type="match status" value="1"/>
</dbReference>
<dbReference type="SMART" id="SM00304">
    <property type="entry name" value="HAMP"/>
    <property type="match status" value="1"/>
</dbReference>
<evidence type="ECO:0000256" key="4">
    <source>
        <dbReference type="ARBA" id="ARBA00022692"/>
    </source>
</evidence>
<comment type="similarity">
    <text evidence="8">Belongs to the methyl-accepting chemotaxis (MCP) protein family.</text>
</comment>
<evidence type="ECO:0000256" key="9">
    <source>
        <dbReference type="PROSITE-ProRule" id="PRU00284"/>
    </source>
</evidence>
<dbReference type="FunFam" id="1.10.287.950:FF:000001">
    <property type="entry name" value="Methyl-accepting chemotaxis sensory transducer"/>
    <property type="match status" value="1"/>
</dbReference>
<proteinExistence type="inferred from homology"/>
<evidence type="ECO:0000256" key="8">
    <source>
        <dbReference type="ARBA" id="ARBA00029447"/>
    </source>
</evidence>
<dbReference type="CDD" id="cd11386">
    <property type="entry name" value="MCP_signal"/>
    <property type="match status" value="1"/>
</dbReference>
<feature type="chain" id="PRO_5021195590" evidence="11">
    <location>
        <begin position="28"/>
        <end position="622"/>
    </location>
</feature>
<dbReference type="InterPro" id="IPR003660">
    <property type="entry name" value="HAMP_dom"/>
</dbReference>
<feature type="transmembrane region" description="Helical" evidence="10">
    <location>
        <begin position="267"/>
        <end position="294"/>
    </location>
</feature>
<dbReference type="RefSeq" id="WP_135484269.1">
    <property type="nucleotide sequence ID" value="NZ_SRMF01000008.1"/>
</dbReference>
<keyword evidence="2" id="KW-1003">Cell membrane</keyword>
<feature type="signal peptide" evidence="11">
    <location>
        <begin position="1"/>
        <end position="27"/>
    </location>
</feature>
<feature type="domain" description="Methyl-accepting transducer" evidence="12">
    <location>
        <begin position="350"/>
        <end position="586"/>
    </location>
</feature>
<evidence type="ECO:0000313" key="15">
    <source>
        <dbReference type="Proteomes" id="UP000297475"/>
    </source>
</evidence>
<evidence type="ECO:0000256" key="1">
    <source>
        <dbReference type="ARBA" id="ARBA00004651"/>
    </source>
</evidence>
<reference evidence="14 15" key="1">
    <citation type="submission" date="2019-04" db="EMBL/GenBank/DDBJ databases">
        <title>Natronospirillum operosus gen. nov., sp. nov., a haloalkaliphilic satellite isolated from decaying biomass of laboratory culture of cyanobacterium Geitlerinema sp. and proposal of Natronospirillaceae fam. nov. and Saccharospirillaceae fam. nov.</title>
        <authorList>
            <person name="Kevbrin V."/>
            <person name="Boltyanskaya Y."/>
            <person name="Koziaeva V."/>
            <person name="Grouzdev D.S."/>
            <person name="Park M."/>
            <person name="Cho J."/>
        </authorList>
    </citation>
    <scope>NUCLEOTIDE SEQUENCE [LARGE SCALE GENOMIC DNA]</scope>
    <source>
        <strain evidence="14 15">G-116</strain>
    </source>
</reference>
<dbReference type="OrthoDB" id="9760371at2"/>
<dbReference type="PANTHER" id="PTHR32089">
    <property type="entry name" value="METHYL-ACCEPTING CHEMOTAXIS PROTEIN MCPB"/>
    <property type="match status" value="1"/>
</dbReference>